<evidence type="ECO:0000256" key="1">
    <source>
        <dbReference type="ARBA" id="ARBA00023157"/>
    </source>
</evidence>
<feature type="signal peptide" evidence="3">
    <location>
        <begin position="1"/>
        <end position="18"/>
    </location>
</feature>
<keyword evidence="6" id="KW-1185">Reference proteome</keyword>
<name>A0A1W0X7Z9_HYPEX</name>
<feature type="region of interest" description="Disordered" evidence="2">
    <location>
        <begin position="284"/>
        <end position="318"/>
    </location>
</feature>
<dbReference type="InterPro" id="IPR042235">
    <property type="entry name" value="ZP-C_dom"/>
</dbReference>
<comment type="caution">
    <text evidence="5">The sequence shown here is derived from an EMBL/GenBank/DDBJ whole genome shotgun (WGS) entry which is preliminary data.</text>
</comment>
<evidence type="ECO:0000313" key="5">
    <source>
        <dbReference type="EMBL" id="OQV23528.1"/>
    </source>
</evidence>
<keyword evidence="1" id="KW-1015">Disulfide bond</keyword>
<sequence length="341" mass="37495">MKLALIVTLCLVVQLLSARGSGAETQDEIIDIDLERVANPARGCLICQSGEFEFRLPHNDIMNIIFVDPSIVQGAVFEKVQIGRNVSDVDCLAAIFPAVGNPVLQSSHAIVLPYSKCGVYQRSRLRLPLTCQGSALVPVAPHTQYFQTIQNLTGLIGGFEATFSAKTSQTVRPFGNLNYVNVYTINITLDELHRDLYAINGHRCWATATSDPNSSNRFDFLGVRSCNFRGPNHVVVHRVSTHTVVYEVADFEFHEPSETTFFHCEVNTCLRNHEDEARCEEDCSATGRRSGSVAGQGPNHSMSSRASGHNPSVPPHFRLDADGNLIPISPAARRVLPIVIR</sequence>
<dbReference type="Gene3D" id="2.60.40.4100">
    <property type="entry name" value="Zona pellucida, ZP-C domain"/>
    <property type="match status" value="1"/>
</dbReference>
<accession>A0A1W0X7Z9</accession>
<evidence type="ECO:0000256" key="2">
    <source>
        <dbReference type="SAM" id="MobiDB-lite"/>
    </source>
</evidence>
<dbReference type="PROSITE" id="PS51034">
    <property type="entry name" value="ZP_2"/>
    <property type="match status" value="1"/>
</dbReference>
<protein>
    <recommendedName>
        <fullName evidence="4">ZP domain-containing protein</fullName>
    </recommendedName>
</protein>
<feature type="compositionally biased region" description="Polar residues" evidence="2">
    <location>
        <begin position="298"/>
        <end position="310"/>
    </location>
</feature>
<dbReference type="InterPro" id="IPR055355">
    <property type="entry name" value="ZP-C"/>
</dbReference>
<dbReference type="AlphaFoldDB" id="A0A1W0X7Z9"/>
<keyword evidence="3" id="KW-0732">Signal</keyword>
<evidence type="ECO:0000256" key="3">
    <source>
        <dbReference type="SAM" id="SignalP"/>
    </source>
</evidence>
<gene>
    <name evidence="5" type="ORF">BV898_02645</name>
</gene>
<evidence type="ECO:0000313" key="6">
    <source>
        <dbReference type="Proteomes" id="UP000192578"/>
    </source>
</evidence>
<dbReference type="EMBL" id="MTYJ01000011">
    <property type="protein sequence ID" value="OQV23528.1"/>
    <property type="molecule type" value="Genomic_DNA"/>
</dbReference>
<feature type="domain" description="ZP" evidence="4">
    <location>
        <begin position="1"/>
        <end position="286"/>
    </location>
</feature>
<feature type="chain" id="PRO_5013116978" description="ZP domain-containing protein" evidence="3">
    <location>
        <begin position="19"/>
        <end position="341"/>
    </location>
</feature>
<evidence type="ECO:0000259" key="4">
    <source>
        <dbReference type="PROSITE" id="PS51034"/>
    </source>
</evidence>
<reference evidence="6" key="1">
    <citation type="submission" date="2017-01" db="EMBL/GenBank/DDBJ databases">
        <title>Comparative genomics of anhydrobiosis in the tardigrade Hypsibius dujardini.</title>
        <authorList>
            <person name="Yoshida Y."/>
            <person name="Koutsovoulos G."/>
            <person name="Laetsch D."/>
            <person name="Stevens L."/>
            <person name="Kumar S."/>
            <person name="Horikawa D."/>
            <person name="Ishino K."/>
            <person name="Komine S."/>
            <person name="Tomita M."/>
            <person name="Blaxter M."/>
            <person name="Arakawa K."/>
        </authorList>
    </citation>
    <scope>NUCLEOTIDE SEQUENCE [LARGE SCALE GENOMIC DNA]</scope>
    <source>
        <strain evidence="6">Z151</strain>
    </source>
</reference>
<dbReference type="Proteomes" id="UP000192578">
    <property type="component" value="Unassembled WGS sequence"/>
</dbReference>
<dbReference type="Pfam" id="PF00100">
    <property type="entry name" value="Zona_pellucida"/>
    <property type="match status" value="1"/>
</dbReference>
<dbReference type="InterPro" id="IPR001507">
    <property type="entry name" value="ZP_dom"/>
</dbReference>
<proteinExistence type="predicted"/>
<organism evidence="5 6">
    <name type="scientific">Hypsibius exemplaris</name>
    <name type="common">Freshwater tardigrade</name>
    <dbReference type="NCBI Taxonomy" id="2072580"/>
    <lineage>
        <taxon>Eukaryota</taxon>
        <taxon>Metazoa</taxon>
        <taxon>Ecdysozoa</taxon>
        <taxon>Tardigrada</taxon>
        <taxon>Eutardigrada</taxon>
        <taxon>Parachela</taxon>
        <taxon>Hypsibioidea</taxon>
        <taxon>Hypsibiidae</taxon>
        <taxon>Hypsibius</taxon>
    </lineage>
</organism>